<dbReference type="EMBL" id="KV722701">
    <property type="protein sequence ID" value="OCH84242.1"/>
    <property type="molecule type" value="Genomic_DNA"/>
</dbReference>
<dbReference type="PROSITE" id="PS00798">
    <property type="entry name" value="ALDOKETO_REDUCTASE_1"/>
    <property type="match status" value="1"/>
</dbReference>
<dbReference type="Gene3D" id="3.20.20.100">
    <property type="entry name" value="NADP-dependent oxidoreductase domain"/>
    <property type="match status" value="1"/>
</dbReference>
<dbReference type="PANTHER" id="PTHR11732">
    <property type="entry name" value="ALDO/KETO REDUCTASE"/>
    <property type="match status" value="1"/>
</dbReference>
<keyword evidence="1" id="KW-0560">Oxidoreductase</keyword>
<evidence type="ECO:0000256" key="2">
    <source>
        <dbReference type="PIRSR" id="PIRSR000097-1"/>
    </source>
</evidence>
<evidence type="ECO:0000256" key="4">
    <source>
        <dbReference type="PIRSR" id="PIRSR000097-3"/>
    </source>
</evidence>
<feature type="domain" description="NADP-dependent oxidoreductase" evidence="5">
    <location>
        <begin position="18"/>
        <end position="280"/>
    </location>
</feature>
<dbReference type="GO" id="GO:0016616">
    <property type="term" value="F:oxidoreductase activity, acting on the CH-OH group of donors, NAD or NADP as acceptor"/>
    <property type="evidence" value="ECO:0007669"/>
    <property type="project" value="UniProtKB-ARBA"/>
</dbReference>
<dbReference type="InterPro" id="IPR036812">
    <property type="entry name" value="NAD(P)_OxRdtase_dom_sf"/>
</dbReference>
<dbReference type="CDD" id="cd19071">
    <property type="entry name" value="AKR_AKR1-5-like"/>
    <property type="match status" value="1"/>
</dbReference>
<evidence type="ECO:0000256" key="3">
    <source>
        <dbReference type="PIRSR" id="PIRSR000097-2"/>
    </source>
</evidence>
<dbReference type="PRINTS" id="PR00069">
    <property type="entry name" value="ALDKETRDTASE"/>
</dbReference>
<dbReference type="Pfam" id="PF00248">
    <property type="entry name" value="Aldo_ket_red"/>
    <property type="match status" value="1"/>
</dbReference>
<feature type="active site" description="Proton donor" evidence="2">
    <location>
        <position position="57"/>
    </location>
</feature>
<dbReference type="Proteomes" id="UP000250043">
    <property type="component" value="Unassembled WGS sequence"/>
</dbReference>
<feature type="binding site" evidence="3">
    <location>
        <position position="113"/>
    </location>
    <ligand>
        <name>substrate</name>
    </ligand>
</feature>
<dbReference type="FunFam" id="3.20.20.100:FF:000002">
    <property type="entry name" value="2,5-diketo-D-gluconic acid reductase A"/>
    <property type="match status" value="1"/>
</dbReference>
<evidence type="ECO:0000256" key="1">
    <source>
        <dbReference type="ARBA" id="ARBA00023002"/>
    </source>
</evidence>
<accession>A0A8E2ALM5</accession>
<dbReference type="AlphaFoldDB" id="A0A8E2ALM5"/>
<reference evidence="6 7" key="1">
    <citation type="submission" date="2016-07" db="EMBL/GenBank/DDBJ databases">
        <title>Draft genome of the white-rot fungus Obba rivulosa 3A-2.</title>
        <authorList>
            <consortium name="DOE Joint Genome Institute"/>
            <person name="Miettinen O."/>
            <person name="Riley R."/>
            <person name="Acob R."/>
            <person name="Barry K."/>
            <person name="Cullen D."/>
            <person name="De Vries R."/>
            <person name="Hainaut M."/>
            <person name="Hatakka A."/>
            <person name="Henrissat B."/>
            <person name="Hilden K."/>
            <person name="Kuo R."/>
            <person name="Labutti K."/>
            <person name="Lipzen A."/>
            <person name="Makela M.R."/>
            <person name="Sandor L."/>
            <person name="Spatafora J.W."/>
            <person name="Grigoriev I.V."/>
            <person name="Hibbett D.S."/>
        </authorList>
    </citation>
    <scope>NUCLEOTIDE SEQUENCE [LARGE SCALE GENOMIC DNA]</scope>
    <source>
        <strain evidence="6 7">3A-2</strain>
    </source>
</reference>
<dbReference type="PIRSF" id="PIRSF000097">
    <property type="entry name" value="AKR"/>
    <property type="match status" value="1"/>
</dbReference>
<dbReference type="PROSITE" id="PS00062">
    <property type="entry name" value="ALDOKETO_REDUCTASE_2"/>
    <property type="match status" value="1"/>
</dbReference>
<dbReference type="OrthoDB" id="416253at2759"/>
<evidence type="ECO:0000313" key="7">
    <source>
        <dbReference type="Proteomes" id="UP000250043"/>
    </source>
</evidence>
<protein>
    <submittedName>
        <fullName evidence="6">Aldo/keto reductase</fullName>
    </submittedName>
</protein>
<name>A0A8E2ALM5_9APHY</name>
<evidence type="ECO:0000259" key="5">
    <source>
        <dbReference type="Pfam" id="PF00248"/>
    </source>
</evidence>
<evidence type="ECO:0000313" key="6">
    <source>
        <dbReference type="EMBL" id="OCH84242.1"/>
    </source>
</evidence>
<dbReference type="InterPro" id="IPR023210">
    <property type="entry name" value="NADP_OxRdtase_dom"/>
</dbReference>
<keyword evidence="7" id="KW-1185">Reference proteome</keyword>
<proteinExistence type="predicted"/>
<feature type="site" description="Lowers pKa of active site Tyr" evidence="4">
    <location>
        <position position="82"/>
    </location>
</feature>
<organism evidence="6 7">
    <name type="scientific">Obba rivulosa</name>
    <dbReference type="NCBI Taxonomy" id="1052685"/>
    <lineage>
        <taxon>Eukaryota</taxon>
        <taxon>Fungi</taxon>
        <taxon>Dikarya</taxon>
        <taxon>Basidiomycota</taxon>
        <taxon>Agaricomycotina</taxon>
        <taxon>Agaricomycetes</taxon>
        <taxon>Polyporales</taxon>
        <taxon>Gelatoporiaceae</taxon>
        <taxon>Obba</taxon>
    </lineage>
</organism>
<gene>
    <name evidence="6" type="ORF">OBBRIDRAFT_741899</name>
</gene>
<dbReference type="InterPro" id="IPR020471">
    <property type="entry name" value="AKR"/>
</dbReference>
<dbReference type="InterPro" id="IPR018170">
    <property type="entry name" value="Aldo/ket_reductase_CS"/>
</dbReference>
<dbReference type="SUPFAM" id="SSF51430">
    <property type="entry name" value="NAD(P)-linked oxidoreductase"/>
    <property type="match status" value="1"/>
</dbReference>
<sequence>MTSIPKFQLNTGTSIPAIGLGVWAGLKDEERAVADEWIVPALKAGTGYRHMDTAWLYGTENAVGTAVRKSGIPREEIWITTKLPWHHHSRVQESIQESLDNLGTDYVDLYLIHWPQAFAYDPNTPRKRGPLLEKPTFNEIWTEMEKVYASGKAKAIGVSNFSVKTLEELLTTAKVVPAINQVELHPYLVQSDLKAYCDAKGIHLQAYTPTGYERVRQDPLIAQLAEKYKVTPAQIILSWHVGRGVSAVPRSHNSQRQQDNITVSLPVLEEEDLTHITALDRNERICNKADEHGYLNGWTYEQLGW</sequence>